<feature type="signal peptide" evidence="1">
    <location>
        <begin position="1"/>
        <end position="23"/>
    </location>
</feature>
<name>A0A919T9T7_9ACTN</name>
<keyword evidence="1" id="KW-0732">Signal</keyword>
<feature type="domain" description="Ig-like" evidence="2">
    <location>
        <begin position="278"/>
        <end position="305"/>
    </location>
</feature>
<evidence type="ECO:0000313" key="3">
    <source>
        <dbReference type="EMBL" id="GIM90314.1"/>
    </source>
</evidence>
<dbReference type="AlphaFoldDB" id="A0A919T9T7"/>
<evidence type="ECO:0000259" key="2">
    <source>
        <dbReference type="Pfam" id="PF12245"/>
    </source>
</evidence>
<organism evidence="3 4">
    <name type="scientific">Paractinoplanes toevensis</name>
    <dbReference type="NCBI Taxonomy" id="571911"/>
    <lineage>
        <taxon>Bacteria</taxon>
        <taxon>Bacillati</taxon>
        <taxon>Actinomycetota</taxon>
        <taxon>Actinomycetes</taxon>
        <taxon>Micromonosporales</taxon>
        <taxon>Micromonosporaceae</taxon>
        <taxon>Paractinoplanes</taxon>
    </lineage>
</organism>
<dbReference type="Pfam" id="PF12245">
    <property type="entry name" value="Big_3_2"/>
    <property type="match status" value="1"/>
</dbReference>
<dbReference type="InterPro" id="IPR022038">
    <property type="entry name" value="Ig-like_bact"/>
</dbReference>
<evidence type="ECO:0000313" key="4">
    <source>
        <dbReference type="Proteomes" id="UP000677082"/>
    </source>
</evidence>
<dbReference type="InterPro" id="IPR013783">
    <property type="entry name" value="Ig-like_fold"/>
</dbReference>
<dbReference type="Gene3D" id="2.60.40.10">
    <property type="entry name" value="Immunoglobulins"/>
    <property type="match status" value="3"/>
</dbReference>
<dbReference type="Proteomes" id="UP000677082">
    <property type="component" value="Unassembled WGS sequence"/>
</dbReference>
<comment type="caution">
    <text evidence="3">The sequence shown here is derived from an EMBL/GenBank/DDBJ whole genome shotgun (WGS) entry which is preliminary data.</text>
</comment>
<feature type="chain" id="PRO_5037093868" description="Ig-like domain-containing protein" evidence="1">
    <location>
        <begin position="24"/>
        <end position="394"/>
    </location>
</feature>
<keyword evidence="4" id="KW-1185">Reference proteome</keyword>
<dbReference type="GO" id="GO:0005975">
    <property type="term" value="P:carbohydrate metabolic process"/>
    <property type="evidence" value="ECO:0007669"/>
    <property type="project" value="UniProtKB-ARBA"/>
</dbReference>
<accession>A0A919T9T7</accession>
<protein>
    <recommendedName>
        <fullName evidence="2">Ig-like domain-containing protein</fullName>
    </recommendedName>
</protein>
<reference evidence="3 4" key="1">
    <citation type="submission" date="2021-03" db="EMBL/GenBank/DDBJ databases">
        <title>Whole genome shotgun sequence of Actinoplanes toevensis NBRC 105298.</title>
        <authorList>
            <person name="Komaki H."/>
            <person name="Tamura T."/>
        </authorList>
    </citation>
    <scope>NUCLEOTIDE SEQUENCE [LARGE SCALE GENOMIC DNA]</scope>
    <source>
        <strain evidence="3 4">NBRC 105298</strain>
    </source>
</reference>
<dbReference type="Pfam" id="PF17957">
    <property type="entry name" value="Big_7"/>
    <property type="match status" value="1"/>
</dbReference>
<sequence length="394" mass="42648">MAAGTALLAAMAATIFGPSPAQAADAPITDVGLAEGTIVNGPIAFWPKIADGADIAAIKIYAVAGSFGDVSQGDYAAPWMLEWDPAYFRDEDVSLSLFAIDSAGNWTQTAPVTVYVDKNGPKYQIENPLEPGWGWYLSVRQPIQISASDRAGVNRVELWQDDRLVRTVGLGDSVSGKASLLLDPATRNGTANLRIRVIDRFGNITWNDFDPIVDNDPPTGIFRPSGTYLRGTFTAATDDYRDNIWVLSMASYLDDHKGGGVTKGKPMRVSVNTRVVKDGRHTLSFELADLAGNIGTVRRTVYIDNTLPSIALTSAPKNNAKLKKKVTLKAKAGDTYGVATVQLLVNGKVVAADTKAGYQFTLNPAKYGKKFTAQMRAYDRAGNVRYSAKRTYRR</sequence>
<evidence type="ECO:0000256" key="1">
    <source>
        <dbReference type="SAM" id="SignalP"/>
    </source>
</evidence>
<gene>
    <name evidence="3" type="ORF">Ato02nite_021070</name>
</gene>
<dbReference type="EMBL" id="BOQN01000026">
    <property type="protein sequence ID" value="GIM90314.1"/>
    <property type="molecule type" value="Genomic_DNA"/>
</dbReference>
<proteinExistence type="predicted"/>